<name>A0AAV0U792_HYABA</name>
<organism evidence="1 2">
    <name type="scientific">Hyaloperonospora brassicae</name>
    <name type="common">Brassica downy mildew</name>
    <name type="synonym">Peronospora brassicae</name>
    <dbReference type="NCBI Taxonomy" id="162125"/>
    <lineage>
        <taxon>Eukaryota</taxon>
        <taxon>Sar</taxon>
        <taxon>Stramenopiles</taxon>
        <taxon>Oomycota</taxon>
        <taxon>Peronosporomycetes</taxon>
        <taxon>Peronosporales</taxon>
        <taxon>Peronosporaceae</taxon>
        <taxon>Hyaloperonospora</taxon>
    </lineage>
</organism>
<comment type="caution">
    <text evidence="1">The sequence shown here is derived from an EMBL/GenBank/DDBJ whole genome shotgun (WGS) entry which is preliminary data.</text>
</comment>
<dbReference type="SUPFAM" id="SSF53474">
    <property type="entry name" value="alpha/beta-Hydrolases"/>
    <property type="match status" value="2"/>
</dbReference>
<accession>A0AAV0U792</accession>
<dbReference type="InterPro" id="IPR029058">
    <property type="entry name" value="AB_hydrolase_fold"/>
</dbReference>
<reference evidence="1" key="1">
    <citation type="submission" date="2022-12" db="EMBL/GenBank/DDBJ databases">
        <authorList>
            <person name="Webb A."/>
        </authorList>
    </citation>
    <scope>NUCLEOTIDE SEQUENCE</scope>
    <source>
        <strain evidence="1">Hp1</strain>
    </source>
</reference>
<dbReference type="Proteomes" id="UP001162031">
    <property type="component" value="Unassembled WGS sequence"/>
</dbReference>
<dbReference type="EMBL" id="CANTFL010001107">
    <property type="protein sequence ID" value="CAI5731568.1"/>
    <property type="molecule type" value="Genomic_DNA"/>
</dbReference>
<dbReference type="PANTHER" id="PTHR22538">
    <property type="entry name" value="CILIA- AND FLAGELLA-ASSOCIATED PROTEIN 74"/>
    <property type="match status" value="1"/>
</dbReference>
<evidence type="ECO:0000313" key="1">
    <source>
        <dbReference type="EMBL" id="CAI5731568.1"/>
    </source>
</evidence>
<gene>
    <name evidence="1" type="ORF">HBR001_LOCUS5234</name>
</gene>
<evidence type="ECO:0008006" key="3">
    <source>
        <dbReference type="Google" id="ProtNLM"/>
    </source>
</evidence>
<dbReference type="Gene3D" id="3.40.50.1820">
    <property type="entry name" value="alpha/beta hydrolase"/>
    <property type="match status" value="1"/>
</dbReference>
<sequence length="479" mass="51446">MALYGDTEFDVLATPVLSKDGTRVRYDGYASFVASHLCMTYALVGGAPYLMTNDSSSNAETVQCIPSCQLPFDDILPAVNRATSIPSASIGGNPIECAGGVLLKTSFGGIRYAICAKGREGFTAYASDVTIDVKYLKRAVVVPDMKLPNGSTCETVAKATALTPTGLALVTGSDVPKPRSRKLTAAAHLAMQGSSCSCQSTRRPCLFFHGLGNEVEEPGVLKSSRHFGWDKIQGHAPCCTSIEYVSLNTVDYAWTSSILQQKVCDRALSMSASSDASSRTIRDTILVTHSMGGLMLAGALANGRCHLAPSSTWVALSPPMIGSMASDHLVDYCKHEVQNLAVDMMFNGKCPVPKSTRSIVYATEKYSSKRLDAAYVAAQAAYRKHVYAAMCSSSYVGNISKFQFKYIMGGSMIPHKSSENDGLVEFASCAGGIPLSEFGKTPHDRFYRCELNHADTAFKTGDGLFKSTVRPVTWFECLL</sequence>
<dbReference type="PANTHER" id="PTHR22538:SF1">
    <property type="entry name" value="VWFD DOMAIN-CONTAINING PROTEIN"/>
    <property type="match status" value="1"/>
</dbReference>
<keyword evidence="2" id="KW-1185">Reference proteome</keyword>
<evidence type="ECO:0000313" key="2">
    <source>
        <dbReference type="Proteomes" id="UP001162031"/>
    </source>
</evidence>
<proteinExistence type="predicted"/>
<protein>
    <recommendedName>
        <fullName evidence="3">GPI inositol-deacylase</fullName>
    </recommendedName>
</protein>
<dbReference type="AlphaFoldDB" id="A0AAV0U792"/>